<name>A0ABP8L2A8_9BACT</name>
<evidence type="ECO:0000313" key="3">
    <source>
        <dbReference type="Proteomes" id="UP001500936"/>
    </source>
</evidence>
<sequence>MSFFQIEPITAHSIKSNTYAVSIDGAYNSVVWQTLGGLQVNGSTSYSGGTSATISTQLFGGRLNVSASNSCATNTASIAVGSPYIKTKLVNGNNSQYPNYINGSAFLVADSDNTATSYNWYIDGGSGYIYPNFNSCNASTDNFMRVTVTTSNQYGTGESYIFYLQNSGYSGYSMVYPNPTDDILTVSFDYKELAEDLLNSVVLYDDKGQAVRSYDVASAKANHHFMKSKNVDLNVKGQKPGTYYLHIQIADKVYKERVIIR</sequence>
<accession>A0ABP8L2A8</accession>
<keyword evidence="3" id="KW-1185">Reference proteome</keyword>
<dbReference type="Pfam" id="PF18962">
    <property type="entry name" value="Por_Secre_tail"/>
    <property type="match status" value="1"/>
</dbReference>
<comment type="caution">
    <text evidence="2">The sequence shown here is derived from an EMBL/GenBank/DDBJ whole genome shotgun (WGS) entry which is preliminary data.</text>
</comment>
<gene>
    <name evidence="2" type="ORF">GCM10023187_56180</name>
</gene>
<dbReference type="NCBIfam" id="TIGR04183">
    <property type="entry name" value="Por_Secre_tail"/>
    <property type="match status" value="1"/>
</dbReference>
<reference evidence="3" key="1">
    <citation type="journal article" date="2019" name="Int. J. Syst. Evol. Microbiol.">
        <title>The Global Catalogue of Microorganisms (GCM) 10K type strain sequencing project: providing services to taxonomists for standard genome sequencing and annotation.</title>
        <authorList>
            <consortium name="The Broad Institute Genomics Platform"/>
            <consortium name="The Broad Institute Genome Sequencing Center for Infectious Disease"/>
            <person name="Wu L."/>
            <person name="Ma J."/>
        </authorList>
    </citation>
    <scope>NUCLEOTIDE SEQUENCE [LARGE SCALE GENOMIC DNA]</scope>
    <source>
        <strain evidence="3">JCM 17925</strain>
    </source>
</reference>
<dbReference type="Proteomes" id="UP001500936">
    <property type="component" value="Unassembled WGS sequence"/>
</dbReference>
<dbReference type="InterPro" id="IPR026444">
    <property type="entry name" value="Secre_tail"/>
</dbReference>
<organism evidence="2 3">
    <name type="scientific">Nibrella viscosa</name>
    <dbReference type="NCBI Taxonomy" id="1084524"/>
    <lineage>
        <taxon>Bacteria</taxon>
        <taxon>Pseudomonadati</taxon>
        <taxon>Bacteroidota</taxon>
        <taxon>Cytophagia</taxon>
        <taxon>Cytophagales</taxon>
        <taxon>Spirosomataceae</taxon>
        <taxon>Nibrella</taxon>
    </lineage>
</organism>
<feature type="domain" description="Secretion system C-terminal sorting" evidence="1">
    <location>
        <begin position="175"/>
        <end position="260"/>
    </location>
</feature>
<evidence type="ECO:0000259" key="1">
    <source>
        <dbReference type="Pfam" id="PF18962"/>
    </source>
</evidence>
<proteinExistence type="predicted"/>
<evidence type="ECO:0000313" key="2">
    <source>
        <dbReference type="EMBL" id="GAA4420727.1"/>
    </source>
</evidence>
<dbReference type="EMBL" id="BAABHB010000022">
    <property type="protein sequence ID" value="GAA4420727.1"/>
    <property type="molecule type" value="Genomic_DNA"/>
</dbReference>
<protein>
    <recommendedName>
        <fullName evidence="1">Secretion system C-terminal sorting domain-containing protein</fullName>
    </recommendedName>
</protein>